<proteinExistence type="predicted"/>
<organism evidence="1">
    <name type="scientific">Mimiviridae sp. ChoanoV1</name>
    <dbReference type="NCBI Taxonomy" id="2596887"/>
    <lineage>
        <taxon>Viruses</taxon>
        <taxon>Varidnaviria</taxon>
        <taxon>Bamfordvirae</taxon>
        <taxon>Nucleocytoviricota</taxon>
        <taxon>Megaviricetes</taxon>
        <taxon>Imitervirales</taxon>
        <taxon>Schizomimiviridae</taxon>
    </lineage>
</organism>
<sequence length="188" mass="22885">MKDAEDYNSFVHHYRIDIFVPNISIITIDKLIQLKYTFIKFIMNPYIRAVSIFRAQTSHNLSFRQYLFQLINNELDYMSKNDKYHYHQQYIAGEEKIITKYIKIDKNETFEIKLSNGELYNLDVNKYTSCHHGKRINNTEFIGDLPRQDINKRLPESYKYFYDEEIKKMVYTYYKEDIVNYGYSFDDF</sequence>
<protein>
    <submittedName>
        <fullName evidence="1">Uncharacterized protein</fullName>
    </submittedName>
</protein>
<name>A0A5B8IDZ4_9VIRU</name>
<evidence type="ECO:0000313" key="1">
    <source>
        <dbReference type="EMBL" id="QDY52076.1"/>
    </source>
</evidence>
<accession>A0A5B8IDZ4</accession>
<gene>
    <name evidence="1" type="ORF">3_55</name>
</gene>
<dbReference type="EMBL" id="MK250087">
    <property type="protein sequence ID" value="QDY52076.1"/>
    <property type="molecule type" value="Genomic_DNA"/>
</dbReference>
<reference evidence="1" key="1">
    <citation type="submission" date="2018-11" db="EMBL/GenBank/DDBJ databases">
        <title>A distinct lineage of giant viruses engineers rhodopsin photosystems in predatory marine eukaryotes.</title>
        <authorList>
            <person name="Needham D.M."/>
            <person name="Yoshizawa S."/>
            <person name="Hosaka T."/>
            <person name="Poirier C."/>
            <person name="Choi C.-J."/>
            <person name="Hehenberger E."/>
            <person name="Irwin N.A.T."/>
            <person name="Wilken S."/>
            <person name="Yung C.-M."/>
            <person name="Bachy C."/>
            <person name="Kurihara R."/>
            <person name="Nakajima Y."/>
            <person name="Kojima K."/>
            <person name="Kimura-Someya T."/>
            <person name="Leonard G."/>
            <person name="Malmstrom R.R."/>
            <person name="Mende D."/>
            <person name="Olson D.K."/>
            <person name="Sudo Y."/>
            <person name="Sudek S."/>
            <person name="Richards T.A."/>
            <person name="DeLong E.F."/>
            <person name="Keeling P.J."/>
            <person name="Santoro A.E."/>
            <person name="Shirouzu M."/>
            <person name="Iwasaki W."/>
            <person name="Worden A.Z."/>
        </authorList>
    </citation>
    <scope>NUCLEOTIDE SEQUENCE</scope>
</reference>